<dbReference type="PANTHER" id="PTHR10281:SF72">
    <property type="entry name" value="NEUDESIN"/>
    <property type="match status" value="1"/>
</dbReference>
<dbReference type="GO" id="GO:0016020">
    <property type="term" value="C:membrane"/>
    <property type="evidence" value="ECO:0007669"/>
    <property type="project" value="TreeGrafter"/>
</dbReference>
<dbReference type="InterPro" id="IPR036400">
    <property type="entry name" value="Cyt_B5-like_heme/steroid_sf"/>
</dbReference>
<keyword evidence="5" id="KW-0408">Iron</keyword>
<keyword evidence="3" id="KW-0479">Metal-binding</keyword>
<evidence type="ECO:0000256" key="5">
    <source>
        <dbReference type="ARBA" id="ARBA00023004"/>
    </source>
</evidence>
<dbReference type="InterPro" id="IPR050577">
    <property type="entry name" value="MAPR/NEUFC/NENF-like"/>
</dbReference>
<evidence type="ECO:0000259" key="7">
    <source>
        <dbReference type="SMART" id="SM01117"/>
    </source>
</evidence>
<dbReference type="SUPFAM" id="SSF55856">
    <property type="entry name" value="Cytochrome b5-like heme/steroid binding domain"/>
    <property type="match status" value="1"/>
</dbReference>
<evidence type="ECO:0000256" key="6">
    <source>
        <dbReference type="ARBA" id="ARBA00038357"/>
    </source>
</evidence>
<dbReference type="PANTHER" id="PTHR10281">
    <property type="entry name" value="MEMBRANE-ASSOCIATED PROGESTERONE RECEPTOR COMPONENT-RELATED"/>
    <property type="match status" value="1"/>
</dbReference>
<dbReference type="GO" id="GO:0020037">
    <property type="term" value="F:heme binding"/>
    <property type="evidence" value="ECO:0007669"/>
    <property type="project" value="UniProtKB-ARBA"/>
</dbReference>
<feature type="domain" description="Cytochrome b5 heme-binding" evidence="7">
    <location>
        <begin position="79"/>
        <end position="184"/>
    </location>
</feature>
<comment type="caution">
    <text evidence="8">The sequence shown here is derived from an EMBL/GenBank/DDBJ whole genome shotgun (WGS) entry which is preliminary data.</text>
</comment>
<gene>
    <name evidence="8" type="ORF">AAT19DRAFT_12020</name>
</gene>
<dbReference type="Gene3D" id="3.10.120.10">
    <property type="entry name" value="Cytochrome b5-like heme/steroid binding domain"/>
    <property type="match status" value="1"/>
</dbReference>
<evidence type="ECO:0000256" key="3">
    <source>
        <dbReference type="ARBA" id="ARBA00022723"/>
    </source>
</evidence>
<evidence type="ECO:0000256" key="2">
    <source>
        <dbReference type="ARBA" id="ARBA00022617"/>
    </source>
</evidence>
<evidence type="ECO:0000313" key="8">
    <source>
        <dbReference type="EMBL" id="PRQ76602.1"/>
    </source>
</evidence>
<comment type="similarity">
    <text evidence="6">Belongs to the cytochrome b5 family. MAPR subfamily.</text>
</comment>
<dbReference type="InterPro" id="IPR001199">
    <property type="entry name" value="Cyt_B5-like_heme/steroid-bd"/>
</dbReference>
<dbReference type="Proteomes" id="UP000239560">
    <property type="component" value="Unassembled WGS sequence"/>
</dbReference>
<dbReference type="Pfam" id="PF00173">
    <property type="entry name" value="Cyt-b5"/>
    <property type="match status" value="1"/>
</dbReference>
<keyword evidence="4" id="KW-0256">Endoplasmic reticulum</keyword>
<keyword evidence="2" id="KW-0349">Heme</keyword>
<organism evidence="8 9">
    <name type="scientific">Rhodotorula toruloides</name>
    <name type="common">Yeast</name>
    <name type="synonym">Rhodosporidium toruloides</name>
    <dbReference type="NCBI Taxonomy" id="5286"/>
    <lineage>
        <taxon>Eukaryota</taxon>
        <taxon>Fungi</taxon>
        <taxon>Dikarya</taxon>
        <taxon>Basidiomycota</taxon>
        <taxon>Pucciniomycotina</taxon>
        <taxon>Microbotryomycetes</taxon>
        <taxon>Sporidiobolales</taxon>
        <taxon>Sporidiobolaceae</taxon>
        <taxon>Rhodotorula</taxon>
    </lineage>
</organism>
<evidence type="ECO:0000313" key="9">
    <source>
        <dbReference type="Proteomes" id="UP000239560"/>
    </source>
</evidence>
<dbReference type="FunFam" id="3.10.120.10:FF:000003">
    <property type="entry name" value="membrane-associated progesterone receptor component 1"/>
    <property type="match status" value="1"/>
</dbReference>
<name>A0A2T0AF35_RHOTO</name>
<evidence type="ECO:0000256" key="1">
    <source>
        <dbReference type="ARBA" id="ARBA00004240"/>
    </source>
</evidence>
<sequence>MDKLISYLPPGLPLLIDVLNLRQPLNAALLALLVVLTLRVLLPAPPFVPPPYALSDSPASGDYHWRPATHPKSEVWRKWTTKELRGFDGTNPAKEGGRILFAIRRKVYDVSSGRNFYGPGGPYAIFAGRDASRGLAKQSFEADMLTPVDEPIDSLDDLTSSEWDNLKDWEQHFSTKYILCGCVRQVCTTSRRSN</sequence>
<comment type="subcellular location">
    <subcellularLocation>
        <location evidence="1">Endoplasmic reticulum</location>
    </subcellularLocation>
</comment>
<dbReference type="OrthoDB" id="547796at2759"/>
<dbReference type="EMBL" id="LCTV02000002">
    <property type="protein sequence ID" value="PRQ76602.1"/>
    <property type="molecule type" value="Genomic_DNA"/>
</dbReference>
<proteinExistence type="inferred from homology"/>
<dbReference type="AlphaFoldDB" id="A0A2T0AF35"/>
<evidence type="ECO:0000256" key="4">
    <source>
        <dbReference type="ARBA" id="ARBA00022824"/>
    </source>
</evidence>
<dbReference type="GO" id="GO:0046872">
    <property type="term" value="F:metal ion binding"/>
    <property type="evidence" value="ECO:0007669"/>
    <property type="project" value="UniProtKB-KW"/>
</dbReference>
<reference evidence="8 9" key="1">
    <citation type="journal article" date="2018" name="Elife">
        <title>Functional genomics of lipid metabolism in the oleaginous yeast Rhodosporidium toruloides.</title>
        <authorList>
            <person name="Coradetti S.T."/>
            <person name="Pinel D."/>
            <person name="Geiselman G."/>
            <person name="Ito M."/>
            <person name="Mondo S."/>
            <person name="Reilly M.C."/>
            <person name="Cheng Y.F."/>
            <person name="Bauer S."/>
            <person name="Grigoriev I."/>
            <person name="Gladden J.M."/>
            <person name="Simmons B.A."/>
            <person name="Brem R."/>
            <person name="Arkin A.P."/>
            <person name="Skerker J.M."/>
        </authorList>
    </citation>
    <scope>NUCLEOTIDE SEQUENCE [LARGE SCALE GENOMIC DNA]</scope>
    <source>
        <strain evidence="8 9">NBRC 0880</strain>
    </source>
</reference>
<accession>A0A2T0AF35</accession>
<dbReference type="SMART" id="SM01117">
    <property type="entry name" value="Cyt-b5"/>
    <property type="match status" value="1"/>
</dbReference>
<protein>
    <recommendedName>
        <fullName evidence="7">Cytochrome b5 heme-binding domain-containing protein</fullName>
    </recommendedName>
</protein>
<dbReference type="GO" id="GO:0005783">
    <property type="term" value="C:endoplasmic reticulum"/>
    <property type="evidence" value="ECO:0007669"/>
    <property type="project" value="UniProtKB-SubCell"/>
</dbReference>